<feature type="compositionally biased region" description="Low complexity" evidence="5">
    <location>
        <begin position="21"/>
        <end position="39"/>
    </location>
</feature>
<feature type="domain" description="C3H1-type" evidence="6">
    <location>
        <begin position="108"/>
        <end position="135"/>
    </location>
</feature>
<dbReference type="AlphaFoldDB" id="C6K3T7"/>
<dbReference type="InterPro" id="IPR000571">
    <property type="entry name" value="Znf_CCCH"/>
</dbReference>
<evidence type="ECO:0000259" key="6">
    <source>
        <dbReference type="PROSITE" id="PS50103"/>
    </source>
</evidence>
<gene>
    <name evidence="7" type="ORF">CDFL9H15_11</name>
</gene>
<feature type="region of interest" description="Disordered" evidence="5">
    <location>
        <begin position="167"/>
        <end position="423"/>
    </location>
</feature>
<evidence type="ECO:0000256" key="3">
    <source>
        <dbReference type="ARBA" id="ARBA00022833"/>
    </source>
</evidence>
<feature type="compositionally biased region" description="Low complexity" evidence="5">
    <location>
        <begin position="274"/>
        <end position="288"/>
    </location>
</feature>
<organism evidence="7">
    <name type="scientific">Angomonas deanei</name>
    <dbReference type="NCBI Taxonomy" id="59799"/>
    <lineage>
        <taxon>Eukaryota</taxon>
        <taxon>Discoba</taxon>
        <taxon>Euglenozoa</taxon>
        <taxon>Kinetoplastea</taxon>
        <taxon>Metakinetoplastina</taxon>
        <taxon>Trypanosomatida</taxon>
        <taxon>Trypanosomatidae</taxon>
        <taxon>Strigomonadinae</taxon>
        <taxon>Angomonas</taxon>
    </lineage>
</organism>
<name>C6K3T7_9TRYP</name>
<feature type="region of interest" description="Disordered" evidence="5">
    <location>
        <begin position="68"/>
        <end position="107"/>
    </location>
</feature>
<protein>
    <recommendedName>
        <fullName evidence="6">C3H1-type domain-containing protein</fullName>
    </recommendedName>
</protein>
<accession>C6K3T7</accession>
<feature type="zinc finger region" description="C3H1-type" evidence="4">
    <location>
        <begin position="108"/>
        <end position="135"/>
    </location>
</feature>
<dbReference type="Pfam" id="PF00642">
    <property type="entry name" value="zf-CCCH"/>
    <property type="match status" value="1"/>
</dbReference>
<dbReference type="Gene3D" id="3.30.1370.210">
    <property type="match status" value="1"/>
</dbReference>
<evidence type="ECO:0000256" key="2">
    <source>
        <dbReference type="ARBA" id="ARBA00022771"/>
    </source>
</evidence>
<keyword evidence="2 4" id="KW-0863">Zinc-finger</keyword>
<evidence type="ECO:0000256" key="4">
    <source>
        <dbReference type="PROSITE-ProRule" id="PRU00723"/>
    </source>
</evidence>
<sequence length="423" mass="43355">MSGAEKKVRPPPVISPTLRHPASPTSAAAGGAGPNSPGPRQFTHAPYLATNNIIATEDLNAAEYESMMSRGRRRDGALPGSPTANLTGSYSSAYSGSPTQNGTGGLPSGKKNVCRHFLNGNCNRGSSCRFYHPGSIHRVVTPSHPRTPTQRPLTPLADLAQQNQYPNTSAFANSSPVHSPSLGPSVAMLNLNGGSPSHSRSGPRPVIDNASASDNNSSYVSPLSSPSTSHAQRVPTGILVGPLSASTTPPTLSSPSNGPQVIVGAGSGGGVGARRGPALQPLPTLQLPDCTVHSADNETEDGSSNGHAEVSAMSPPHSPVTPGAHRMPVYRIGVRTSAASSPQQRATGTSLNTSVNHDSNDVSTGAVHHNSSGGHTSIIGDATSASTSVTRNNPYAYPGSPGGVQRQPKEPMSPLKRTSANFQ</sequence>
<dbReference type="SMART" id="SM00356">
    <property type="entry name" value="ZnF_C3H1"/>
    <property type="match status" value="1"/>
</dbReference>
<reference evidence="7" key="1">
    <citation type="submission" date="2009-05" db="EMBL/GenBank/DDBJ databases">
        <title>The evolution of amastin surface glycoproteins in trypanosomatid parasites.</title>
        <authorList>
            <person name="Jackson A.P."/>
        </authorList>
    </citation>
    <scope>NUCLEOTIDE SEQUENCE</scope>
    <source>
        <strain evidence="7">ATCC 30255</strain>
    </source>
</reference>
<evidence type="ECO:0000256" key="5">
    <source>
        <dbReference type="SAM" id="MobiDB-lite"/>
    </source>
</evidence>
<feature type="compositionally biased region" description="Low complexity" evidence="5">
    <location>
        <begin position="193"/>
        <end position="229"/>
    </location>
</feature>
<feature type="compositionally biased region" description="Polar residues" evidence="5">
    <location>
        <begin position="337"/>
        <end position="375"/>
    </location>
</feature>
<dbReference type="PROSITE" id="PS50103">
    <property type="entry name" value="ZF_C3H1"/>
    <property type="match status" value="1"/>
</dbReference>
<keyword evidence="1 4" id="KW-0479">Metal-binding</keyword>
<evidence type="ECO:0000313" key="7">
    <source>
        <dbReference type="EMBL" id="ACS87876.1"/>
    </source>
</evidence>
<evidence type="ECO:0000256" key="1">
    <source>
        <dbReference type="ARBA" id="ARBA00022723"/>
    </source>
</evidence>
<proteinExistence type="predicted"/>
<dbReference type="InterPro" id="IPR036855">
    <property type="entry name" value="Znf_CCCH_sf"/>
</dbReference>
<dbReference type="SUPFAM" id="SSF90229">
    <property type="entry name" value="CCCH zinc finger"/>
    <property type="match status" value="1"/>
</dbReference>
<feature type="compositionally biased region" description="Polar residues" evidence="5">
    <location>
        <begin position="82"/>
        <end position="101"/>
    </location>
</feature>
<feature type="compositionally biased region" description="Polar residues" evidence="5">
    <location>
        <begin position="167"/>
        <end position="178"/>
    </location>
</feature>
<feature type="region of interest" description="Disordered" evidence="5">
    <location>
        <begin position="1"/>
        <end position="44"/>
    </location>
</feature>
<feature type="compositionally biased region" description="Polar residues" evidence="5">
    <location>
        <begin position="383"/>
        <end position="393"/>
    </location>
</feature>
<dbReference type="EMBL" id="GQ153667">
    <property type="protein sequence ID" value="ACS87876.1"/>
    <property type="molecule type" value="Genomic_DNA"/>
</dbReference>
<keyword evidence="3 4" id="KW-0862">Zinc</keyword>
<feature type="compositionally biased region" description="Low complexity" evidence="5">
    <location>
        <begin position="242"/>
        <end position="256"/>
    </location>
</feature>
<dbReference type="GO" id="GO:0008270">
    <property type="term" value="F:zinc ion binding"/>
    <property type="evidence" value="ECO:0007669"/>
    <property type="project" value="UniProtKB-KW"/>
</dbReference>